<organism evidence="1">
    <name type="scientific">marine sediment metagenome</name>
    <dbReference type="NCBI Taxonomy" id="412755"/>
    <lineage>
        <taxon>unclassified sequences</taxon>
        <taxon>metagenomes</taxon>
        <taxon>ecological metagenomes</taxon>
    </lineage>
</organism>
<evidence type="ECO:0000313" key="1">
    <source>
        <dbReference type="EMBL" id="GAJ06022.1"/>
    </source>
</evidence>
<gene>
    <name evidence="1" type="ORF">S12H4_53928</name>
</gene>
<reference evidence="1" key="1">
    <citation type="journal article" date="2014" name="Front. Microbiol.">
        <title>High frequency of phylogenetically diverse reductive dehalogenase-homologous genes in deep subseafloor sedimentary metagenomes.</title>
        <authorList>
            <person name="Kawai M."/>
            <person name="Futagami T."/>
            <person name="Toyoda A."/>
            <person name="Takaki Y."/>
            <person name="Nishi S."/>
            <person name="Hori S."/>
            <person name="Arai W."/>
            <person name="Tsubouchi T."/>
            <person name="Morono Y."/>
            <person name="Uchiyama I."/>
            <person name="Ito T."/>
            <person name="Fujiyama A."/>
            <person name="Inagaki F."/>
            <person name="Takami H."/>
        </authorList>
    </citation>
    <scope>NUCLEOTIDE SEQUENCE</scope>
    <source>
        <strain evidence="1">Expedition CK06-06</strain>
    </source>
</reference>
<sequence>MMQNIYTMRTFTTHNAGGQSLCHKAHMEASLSLYHRDMAVWDRMASLVLVELALLEEHKIPFLFQSLAPFPGVL</sequence>
<comment type="caution">
    <text evidence="1">The sequence shown here is derived from an EMBL/GenBank/DDBJ whole genome shotgun (WGS) entry which is preliminary data.</text>
</comment>
<name>X1UR18_9ZZZZ</name>
<protein>
    <submittedName>
        <fullName evidence="1">Uncharacterized protein</fullName>
    </submittedName>
</protein>
<proteinExistence type="predicted"/>
<dbReference type="EMBL" id="BARW01034402">
    <property type="protein sequence ID" value="GAJ06022.1"/>
    <property type="molecule type" value="Genomic_DNA"/>
</dbReference>
<dbReference type="AlphaFoldDB" id="X1UR18"/>
<feature type="non-terminal residue" evidence="1">
    <location>
        <position position="74"/>
    </location>
</feature>
<accession>X1UR18</accession>